<keyword evidence="1" id="KW-1133">Transmembrane helix</keyword>
<accession>A0A3B0XMQ3</accession>
<dbReference type="AlphaFoldDB" id="A0A3B0XMQ3"/>
<proteinExistence type="predicted"/>
<feature type="non-terminal residue" evidence="2">
    <location>
        <position position="66"/>
    </location>
</feature>
<name>A0A3B0XMQ3_9ZZZZ</name>
<organism evidence="2">
    <name type="scientific">hydrothermal vent metagenome</name>
    <dbReference type="NCBI Taxonomy" id="652676"/>
    <lineage>
        <taxon>unclassified sequences</taxon>
        <taxon>metagenomes</taxon>
        <taxon>ecological metagenomes</taxon>
    </lineage>
</organism>
<evidence type="ECO:0000256" key="1">
    <source>
        <dbReference type="SAM" id="Phobius"/>
    </source>
</evidence>
<keyword evidence="1" id="KW-0472">Membrane</keyword>
<feature type="transmembrane region" description="Helical" evidence="1">
    <location>
        <begin position="12"/>
        <end position="32"/>
    </location>
</feature>
<reference evidence="2" key="1">
    <citation type="submission" date="2018-06" db="EMBL/GenBank/DDBJ databases">
        <authorList>
            <person name="Zhirakovskaya E."/>
        </authorList>
    </citation>
    <scope>NUCLEOTIDE SEQUENCE</scope>
</reference>
<protein>
    <submittedName>
        <fullName evidence="2">Uncharacterized protein</fullName>
    </submittedName>
</protein>
<gene>
    <name evidence="2" type="ORF">MNBD_GAMMA07-1339</name>
</gene>
<sequence length="66" mass="7083">MLKNSTQSKESSLTWLALFTTTGTLVCCAIPITLVTLGMGATVASMVSNFPFLITLSENKPWVFGI</sequence>
<keyword evidence="1" id="KW-0812">Transmembrane</keyword>
<evidence type="ECO:0000313" key="2">
    <source>
        <dbReference type="EMBL" id="VAW57444.1"/>
    </source>
</evidence>
<dbReference type="EMBL" id="UOFF01000392">
    <property type="protein sequence ID" value="VAW57444.1"/>
    <property type="molecule type" value="Genomic_DNA"/>
</dbReference>